<evidence type="ECO:0000256" key="3">
    <source>
        <dbReference type="ARBA" id="ARBA00022553"/>
    </source>
</evidence>
<feature type="transmembrane region" description="Helical" evidence="10">
    <location>
        <begin position="257"/>
        <end position="277"/>
    </location>
</feature>
<dbReference type="GO" id="GO:0005524">
    <property type="term" value="F:ATP binding"/>
    <property type="evidence" value="ECO:0007669"/>
    <property type="project" value="UniProtKB-KW"/>
</dbReference>
<dbReference type="SUPFAM" id="SSF55874">
    <property type="entry name" value="ATPase domain of HSP90 chaperone/DNA topoisomerase II/histidine kinase"/>
    <property type="match status" value="1"/>
</dbReference>
<keyword evidence="5" id="KW-0547">Nucleotide-binding</keyword>
<feature type="domain" description="HAMP" evidence="12">
    <location>
        <begin position="278"/>
        <end position="330"/>
    </location>
</feature>
<keyword evidence="3" id="KW-0597">Phosphoprotein</keyword>
<dbReference type="Gene3D" id="3.30.450.20">
    <property type="entry name" value="PAS domain"/>
    <property type="match status" value="1"/>
</dbReference>
<dbReference type="PROSITE" id="PS50109">
    <property type="entry name" value="HIS_KIN"/>
    <property type="match status" value="1"/>
</dbReference>
<reference evidence="13 14" key="1">
    <citation type="submission" date="2019-12" db="EMBL/GenBank/DDBJ databases">
        <title>Isolation and characterization of three novel carbon monoxide-oxidizing members of Halobacteria from salione crusts and soils.</title>
        <authorList>
            <person name="Myers M.R."/>
            <person name="King G.M."/>
        </authorList>
    </citation>
    <scope>NUCLEOTIDE SEQUENCE [LARGE SCALE GENOMIC DNA]</scope>
    <source>
        <strain evidence="13 14">WSH3</strain>
    </source>
</reference>
<evidence type="ECO:0000256" key="5">
    <source>
        <dbReference type="ARBA" id="ARBA00022741"/>
    </source>
</evidence>
<evidence type="ECO:0000313" key="14">
    <source>
        <dbReference type="Proteomes" id="UP000466535"/>
    </source>
</evidence>
<name>A0A6B0T0P0_9EURY</name>
<feature type="coiled-coil region" evidence="9">
    <location>
        <begin position="318"/>
        <end position="352"/>
    </location>
</feature>
<keyword evidence="10" id="KW-1133">Transmembrane helix</keyword>
<dbReference type="InterPro" id="IPR036890">
    <property type="entry name" value="HATPase_C_sf"/>
</dbReference>
<dbReference type="InterPro" id="IPR003660">
    <property type="entry name" value="HAMP_dom"/>
</dbReference>
<dbReference type="OrthoDB" id="327291at2157"/>
<organism evidence="13 14">
    <name type="scientific">Halovenus carboxidivorans</name>
    <dbReference type="NCBI Taxonomy" id="2692199"/>
    <lineage>
        <taxon>Archaea</taxon>
        <taxon>Methanobacteriati</taxon>
        <taxon>Methanobacteriota</taxon>
        <taxon>Stenosarchaea group</taxon>
        <taxon>Halobacteria</taxon>
        <taxon>Halobacteriales</taxon>
        <taxon>Haloarculaceae</taxon>
        <taxon>Halovenus</taxon>
    </lineage>
</organism>
<dbReference type="CDD" id="cd06225">
    <property type="entry name" value="HAMP"/>
    <property type="match status" value="1"/>
</dbReference>
<dbReference type="Gene3D" id="1.10.287.130">
    <property type="match status" value="1"/>
</dbReference>
<evidence type="ECO:0000313" key="13">
    <source>
        <dbReference type="EMBL" id="MXR51768.1"/>
    </source>
</evidence>
<dbReference type="AlphaFoldDB" id="A0A6B0T0P0"/>
<evidence type="ECO:0000256" key="1">
    <source>
        <dbReference type="ARBA" id="ARBA00000085"/>
    </source>
</evidence>
<evidence type="ECO:0000256" key="10">
    <source>
        <dbReference type="SAM" id="Phobius"/>
    </source>
</evidence>
<gene>
    <name evidence="13" type="ORF">GRX03_09145</name>
</gene>
<proteinExistence type="predicted"/>
<evidence type="ECO:0000256" key="6">
    <source>
        <dbReference type="ARBA" id="ARBA00022777"/>
    </source>
</evidence>
<dbReference type="GO" id="GO:0007165">
    <property type="term" value="P:signal transduction"/>
    <property type="evidence" value="ECO:0007669"/>
    <property type="project" value="UniProtKB-KW"/>
</dbReference>
<dbReference type="InterPro" id="IPR005467">
    <property type="entry name" value="His_kinase_dom"/>
</dbReference>
<evidence type="ECO:0000256" key="2">
    <source>
        <dbReference type="ARBA" id="ARBA00012438"/>
    </source>
</evidence>
<dbReference type="RefSeq" id="WP_159763899.1">
    <property type="nucleotide sequence ID" value="NZ_WUUT01000003.1"/>
</dbReference>
<evidence type="ECO:0000256" key="8">
    <source>
        <dbReference type="ARBA" id="ARBA00023224"/>
    </source>
</evidence>
<dbReference type="PROSITE" id="PS50885">
    <property type="entry name" value="HAMP"/>
    <property type="match status" value="1"/>
</dbReference>
<dbReference type="PANTHER" id="PTHR44936">
    <property type="entry name" value="SENSOR PROTEIN CREC"/>
    <property type="match status" value="1"/>
</dbReference>
<dbReference type="EC" id="2.7.13.3" evidence="2"/>
<keyword evidence="10" id="KW-0472">Membrane</keyword>
<evidence type="ECO:0000259" key="11">
    <source>
        <dbReference type="PROSITE" id="PS50109"/>
    </source>
</evidence>
<keyword evidence="8" id="KW-0807">Transducer</keyword>
<evidence type="ECO:0000259" key="12">
    <source>
        <dbReference type="PROSITE" id="PS50885"/>
    </source>
</evidence>
<dbReference type="InterPro" id="IPR050980">
    <property type="entry name" value="2C_sensor_his_kinase"/>
</dbReference>
<dbReference type="InterPro" id="IPR003594">
    <property type="entry name" value="HATPase_dom"/>
</dbReference>
<keyword evidence="14" id="KW-1185">Reference proteome</keyword>
<keyword evidence="9" id="KW-0175">Coiled coil</keyword>
<comment type="catalytic activity">
    <reaction evidence="1">
        <text>ATP + protein L-histidine = ADP + protein N-phospho-L-histidine.</text>
        <dbReference type="EC" id="2.7.13.3"/>
    </reaction>
</comment>
<sequence>MRLLTRYLLVLVGVSLILGVTVVGGTELFQQQTESREQRDVDETAELAADQIDESLNRELDRLVSRSSVPPANLTADSGPYLQSVIDDTAFDTALFIDANGTIRDIRGISQQSELSRGDIVGTDESDEPYFQTSLAEGSHIADPEVESDGRVTLVMAARVVQNGTQAGVLAAAITVYDPAVETEAQLFSALAPLNTTDQSARVIQPTESGEVVMAGPTTEFQRSLTSRARSEESGWIVEIERDRSDLLDRLTLLQTIQFGSLFVVIVSVLGLGVYEYRTNLRQTRRLLDGFGELTDGNFEHTLELTAATEWRQIGDGFNEMADSLAERERQLREREREIRERERRLSVLNRVLRHNLQNDMNVIQGYAEILPEADPQQIERASAKIIEKSQGLVDHGKKARRLETIMDNAAEGPNEIDLVPRVRDIVAEYQAEYPEHTVHTSFPDRAVVSAVSGVEFGIESLVENAFEHNTSDSPAVWVSIAVDDRVLVEIRDNGPGIPPHERDVLEESEETSLEHGSGIGLWLAYWAVTKSDGELRFDGDWDGGFVRVWLPRPERRDDEV</sequence>
<dbReference type="Gene3D" id="3.30.565.10">
    <property type="entry name" value="Histidine kinase-like ATPase, C-terminal domain"/>
    <property type="match status" value="1"/>
</dbReference>
<evidence type="ECO:0000256" key="7">
    <source>
        <dbReference type="ARBA" id="ARBA00022840"/>
    </source>
</evidence>
<dbReference type="GO" id="GO:0004673">
    <property type="term" value="F:protein histidine kinase activity"/>
    <property type="evidence" value="ECO:0007669"/>
    <property type="project" value="UniProtKB-EC"/>
</dbReference>
<dbReference type="EMBL" id="WUUT01000003">
    <property type="protein sequence ID" value="MXR51768.1"/>
    <property type="molecule type" value="Genomic_DNA"/>
</dbReference>
<dbReference type="Pfam" id="PF02518">
    <property type="entry name" value="HATPase_c"/>
    <property type="match status" value="1"/>
</dbReference>
<feature type="domain" description="Histidine kinase" evidence="11">
    <location>
        <begin position="352"/>
        <end position="555"/>
    </location>
</feature>
<keyword evidence="7" id="KW-0067">ATP-binding</keyword>
<dbReference type="GO" id="GO:0016020">
    <property type="term" value="C:membrane"/>
    <property type="evidence" value="ECO:0007669"/>
    <property type="project" value="InterPro"/>
</dbReference>
<evidence type="ECO:0000256" key="9">
    <source>
        <dbReference type="SAM" id="Coils"/>
    </source>
</evidence>
<dbReference type="PANTHER" id="PTHR44936:SF10">
    <property type="entry name" value="SENSOR PROTEIN RSTB"/>
    <property type="match status" value="1"/>
</dbReference>
<accession>A0A6B0T0P0</accession>
<dbReference type="CDD" id="cd00075">
    <property type="entry name" value="HATPase"/>
    <property type="match status" value="1"/>
</dbReference>
<keyword evidence="10" id="KW-0812">Transmembrane</keyword>
<evidence type="ECO:0000256" key="4">
    <source>
        <dbReference type="ARBA" id="ARBA00022679"/>
    </source>
</evidence>
<keyword evidence="6" id="KW-0418">Kinase</keyword>
<keyword evidence="4" id="KW-0808">Transferase</keyword>
<dbReference type="SMART" id="SM00304">
    <property type="entry name" value="HAMP"/>
    <property type="match status" value="1"/>
</dbReference>
<protein>
    <recommendedName>
        <fullName evidence="2">histidine kinase</fullName>
        <ecNumber evidence="2">2.7.13.3</ecNumber>
    </recommendedName>
</protein>
<dbReference type="SMART" id="SM00387">
    <property type="entry name" value="HATPase_c"/>
    <property type="match status" value="1"/>
</dbReference>
<comment type="caution">
    <text evidence="13">The sequence shown here is derived from an EMBL/GenBank/DDBJ whole genome shotgun (WGS) entry which is preliminary data.</text>
</comment>
<dbReference type="Proteomes" id="UP000466535">
    <property type="component" value="Unassembled WGS sequence"/>
</dbReference>